<gene>
    <name evidence="1" type="ordered locus">Mnod_0983</name>
</gene>
<sequence>MAGRLPTGEPALQLPLIVVHYAGQVVAVHPPVVRCRLPHEIIRHSASLFELRRIGVLLPAKQIEHGGDPPQAGRVEASYCAANSAVGGIGLITSMSTPFGSLVMKCRWPKGSSRKGTRIGSPASWTSR</sequence>
<dbReference type="EMBL" id="CP001349">
    <property type="protein sequence ID" value="ACL55996.1"/>
    <property type="molecule type" value="Genomic_DNA"/>
</dbReference>
<organism evidence="1 2">
    <name type="scientific">Methylobacterium nodulans (strain LMG 21967 / CNCM I-2342 / ORS 2060)</name>
    <dbReference type="NCBI Taxonomy" id="460265"/>
    <lineage>
        <taxon>Bacteria</taxon>
        <taxon>Pseudomonadati</taxon>
        <taxon>Pseudomonadota</taxon>
        <taxon>Alphaproteobacteria</taxon>
        <taxon>Hyphomicrobiales</taxon>
        <taxon>Methylobacteriaceae</taxon>
        <taxon>Methylobacterium</taxon>
    </lineage>
</organism>
<name>B8IHV8_METNO</name>
<keyword evidence="2" id="KW-1185">Reference proteome</keyword>
<reference evidence="1 2" key="1">
    <citation type="submission" date="2009-01" db="EMBL/GenBank/DDBJ databases">
        <title>Complete sequence of chromosome of Methylobacterium nodulans ORS 2060.</title>
        <authorList>
            <consortium name="US DOE Joint Genome Institute"/>
            <person name="Lucas S."/>
            <person name="Copeland A."/>
            <person name="Lapidus A."/>
            <person name="Glavina del Rio T."/>
            <person name="Dalin E."/>
            <person name="Tice H."/>
            <person name="Bruce D."/>
            <person name="Goodwin L."/>
            <person name="Pitluck S."/>
            <person name="Sims D."/>
            <person name="Brettin T."/>
            <person name="Detter J.C."/>
            <person name="Han C."/>
            <person name="Larimer F."/>
            <person name="Land M."/>
            <person name="Hauser L."/>
            <person name="Kyrpides N."/>
            <person name="Ivanova N."/>
            <person name="Marx C.J."/>
            <person name="Richardson P."/>
        </authorList>
    </citation>
    <scope>NUCLEOTIDE SEQUENCE [LARGE SCALE GENOMIC DNA]</scope>
    <source>
        <strain evidence="2">LMG 21967 / CNCM I-2342 / ORS 2060</strain>
    </source>
</reference>
<dbReference type="KEGG" id="mno:Mnod_0983"/>
<evidence type="ECO:0000313" key="1">
    <source>
        <dbReference type="EMBL" id="ACL55996.1"/>
    </source>
</evidence>
<dbReference type="HOGENOM" id="CLU_1957024_0_0_5"/>
<protein>
    <submittedName>
        <fullName evidence="1">Uncharacterized protein</fullName>
    </submittedName>
</protein>
<accession>B8IHV8</accession>
<dbReference type="Proteomes" id="UP000008207">
    <property type="component" value="Chromosome"/>
</dbReference>
<proteinExistence type="predicted"/>
<dbReference type="AlphaFoldDB" id="B8IHV8"/>
<evidence type="ECO:0000313" key="2">
    <source>
        <dbReference type="Proteomes" id="UP000008207"/>
    </source>
</evidence>